<dbReference type="GeneID" id="69504199"/>
<accession>A0A413VPF9</accession>
<dbReference type="PROSITE" id="PS51257">
    <property type="entry name" value="PROKAR_LIPOPROTEIN"/>
    <property type="match status" value="1"/>
</dbReference>
<reference evidence="1 2" key="1">
    <citation type="submission" date="2018-08" db="EMBL/GenBank/DDBJ databases">
        <title>A genome reference for cultivated species of the human gut microbiota.</title>
        <authorList>
            <person name="Zou Y."/>
            <person name="Xue W."/>
            <person name="Luo G."/>
        </authorList>
    </citation>
    <scope>NUCLEOTIDE SEQUENCE [LARGE SCALE GENOMIC DNA]</scope>
    <source>
        <strain evidence="1 2">AM40-30BH</strain>
    </source>
</reference>
<dbReference type="SUPFAM" id="SSF101898">
    <property type="entry name" value="NHL repeat"/>
    <property type="match status" value="1"/>
</dbReference>
<proteinExistence type="predicted"/>
<organism evidence="1 2">
    <name type="scientific">Bacteroides nordii</name>
    <dbReference type="NCBI Taxonomy" id="291645"/>
    <lineage>
        <taxon>Bacteria</taxon>
        <taxon>Pseudomonadati</taxon>
        <taxon>Bacteroidota</taxon>
        <taxon>Bacteroidia</taxon>
        <taxon>Bacteroidales</taxon>
        <taxon>Bacteroidaceae</taxon>
        <taxon>Bacteroides</taxon>
    </lineage>
</organism>
<dbReference type="Proteomes" id="UP000284379">
    <property type="component" value="Unassembled WGS sequence"/>
</dbReference>
<name>A0A413VPF9_9BACE</name>
<dbReference type="EMBL" id="QSGO01000006">
    <property type="protein sequence ID" value="RHB35423.1"/>
    <property type="molecule type" value="Genomic_DNA"/>
</dbReference>
<dbReference type="RefSeq" id="WP_002558364.1">
    <property type="nucleotide sequence ID" value="NZ_CABJFV010000006.1"/>
</dbReference>
<evidence type="ECO:0000313" key="1">
    <source>
        <dbReference type="EMBL" id="RHB35423.1"/>
    </source>
</evidence>
<protein>
    <submittedName>
        <fullName evidence="1">6-bladed beta-propeller</fullName>
    </submittedName>
</protein>
<dbReference type="InterPro" id="IPR011042">
    <property type="entry name" value="6-blade_b-propeller_TolB-like"/>
</dbReference>
<evidence type="ECO:0000313" key="2">
    <source>
        <dbReference type="Proteomes" id="UP000284379"/>
    </source>
</evidence>
<dbReference type="AlphaFoldDB" id="A0A413VPF9"/>
<comment type="caution">
    <text evidence="1">The sequence shown here is derived from an EMBL/GenBank/DDBJ whole genome shotgun (WGS) entry which is preliminary data.</text>
</comment>
<dbReference type="Pfam" id="PF17170">
    <property type="entry name" value="DUF5128"/>
    <property type="match status" value="1"/>
</dbReference>
<sequence length="368" mass="41794">MRILIKVVIVILGVLVTVSCKDRNNEKDIFPVVEVDLFNPVEEVPVSSFIDTLISVRLELPKPLFFGVTADVLFADTNIYVHDSKQEIIFRFNSQGNFLNMIGKLGNGPGEFSSCSSCFLNGDTVFVSDLDTRRIFSYTQEGNFINVISFPFSFVYEDIVYLPNGEFLCHRLAPAKNNRGIWIMNKKGEKSEVVYANEDVYPYIHSSWNTLSVLGGGLIGIYEPPTGNYYSFNTKDHSLKKVIQLRANAKMLGDFKGIDSTIGLKEEYSNCSIILNTDNYIFSLWVLPGYTSGVFSLYSKEAKKMTIFKKPLVDFPGYFSLGTMKSSNLPNTLVTILTDEYQFDDCPKQYKNLEFNERVMIVNKWVFK</sequence>
<gene>
    <name evidence="1" type="ORF">DW888_09895</name>
</gene>
<dbReference type="Gene3D" id="2.120.10.30">
    <property type="entry name" value="TolB, C-terminal domain"/>
    <property type="match status" value="1"/>
</dbReference>